<dbReference type="Proteomes" id="UP000292958">
    <property type="component" value="Unassembled WGS sequence"/>
</dbReference>
<gene>
    <name evidence="2" type="ORF">BDD14_0954</name>
</gene>
<dbReference type="InterPro" id="IPR037257">
    <property type="entry name" value="T2SS_E_N_sf"/>
</dbReference>
<feature type="region of interest" description="Disordered" evidence="1">
    <location>
        <begin position="1"/>
        <end position="29"/>
    </location>
</feature>
<name>A0A4Q7YRT1_9BACT</name>
<protein>
    <recommendedName>
        <fullName evidence="4">Type II secretion system (T2SS) protein E</fullName>
    </recommendedName>
</protein>
<evidence type="ECO:0000313" key="3">
    <source>
        <dbReference type="Proteomes" id="UP000292958"/>
    </source>
</evidence>
<evidence type="ECO:0000256" key="1">
    <source>
        <dbReference type="SAM" id="MobiDB-lite"/>
    </source>
</evidence>
<reference evidence="2 3" key="1">
    <citation type="submission" date="2019-02" db="EMBL/GenBank/DDBJ databases">
        <title>Genomic Encyclopedia of Archaeal and Bacterial Type Strains, Phase II (KMG-II): from individual species to whole genera.</title>
        <authorList>
            <person name="Goeker M."/>
        </authorList>
    </citation>
    <scope>NUCLEOTIDE SEQUENCE [LARGE SCALE GENOMIC DNA]</scope>
    <source>
        <strain evidence="2 3">DSM 18101</strain>
    </source>
</reference>
<comment type="caution">
    <text evidence="2">The sequence shown here is derived from an EMBL/GenBank/DDBJ whole genome shotgun (WGS) entry which is preliminary data.</text>
</comment>
<accession>A0A4Q7YRT1</accession>
<evidence type="ECO:0000313" key="2">
    <source>
        <dbReference type="EMBL" id="RZU39569.1"/>
    </source>
</evidence>
<sequence>MLFLKRTEADPMGTSIQPGSPISWDEDSYRTSSGVPRLAPIPPRTCASQQCATTWTAPWRSRKRPIFEDQWGCNGRCVLEIVRTAVRRESASQMTNASMQHNHRMPLGLLLLAQGWITHPQLQYALDVQRQQGGRIGEVLVAECGIEADKITRGLSLQWSCPVLNANGFSPREMALVAPKIFVEQWGALPLRVAGSRILYLGFEDRLDATVAFALEQMTGLKVESGLMKTEEYLASRIALLGNNGVELREEACGETDAMAAKITALLEQKQPVASKLVRVHHRYWLRFWLETGTKGHHGTLPLHGEDMLDYVFTIEQ</sequence>
<dbReference type="EMBL" id="SHKW01000001">
    <property type="protein sequence ID" value="RZU39569.1"/>
    <property type="molecule type" value="Genomic_DNA"/>
</dbReference>
<organism evidence="2 3">
    <name type="scientific">Edaphobacter modestus</name>
    <dbReference type="NCBI Taxonomy" id="388466"/>
    <lineage>
        <taxon>Bacteria</taxon>
        <taxon>Pseudomonadati</taxon>
        <taxon>Acidobacteriota</taxon>
        <taxon>Terriglobia</taxon>
        <taxon>Terriglobales</taxon>
        <taxon>Acidobacteriaceae</taxon>
        <taxon>Edaphobacter</taxon>
    </lineage>
</organism>
<dbReference type="AlphaFoldDB" id="A0A4Q7YRT1"/>
<keyword evidence="3" id="KW-1185">Reference proteome</keyword>
<dbReference type="SUPFAM" id="SSF160246">
    <property type="entry name" value="EspE N-terminal domain-like"/>
    <property type="match status" value="1"/>
</dbReference>
<evidence type="ECO:0008006" key="4">
    <source>
        <dbReference type="Google" id="ProtNLM"/>
    </source>
</evidence>
<proteinExistence type="predicted"/>